<dbReference type="EMBL" id="JACOFT010000003">
    <property type="protein sequence ID" value="MBC3811502.1"/>
    <property type="molecule type" value="Genomic_DNA"/>
</dbReference>
<comment type="caution">
    <text evidence="1">The sequence shown here is derived from an EMBL/GenBank/DDBJ whole genome shotgun (WGS) entry which is preliminary data.</text>
</comment>
<accession>A0ABR6XF19</accession>
<sequence length="95" mass="11467">MKNLSLFKLNMYLFAEFNLDKFIIFNRITEMLLKKTIPMFLHPDKEYKNMGIERKNNASLWRWQTMQYQQHRLAGVTIMDTDRVPHVPVIHANNQ</sequence>
<name>A0ABR6XF19_9BURK</name>
<dbReference type="Proteomes" id="UP000637632">
    <property type="component" value="Unassembled WGS sequence"/>
</dbReference>
<proteinExistence type="predicted"/>
<protein>
    <submittedName>
        <fullName evidence="1">Uncharacterized protein</fullName>
    </submittedName>
</protein>
<dbReference type="RefSeq" id="WP_186882753.1">
    <property type="nucleotide sequence ID" value="NZ_JACOFT010000003.1"/>
</dbReference>
<organism evidence="1 2">
    <name type="scientific">Undibacterium aquatile</name>
    <dbReference type="NCBI Taxonomy" id="1537398"/>
    <lineage>
        <taxon>Bacteria</taxon>
        <taxon>Pseudomonadati</taxon>
        <taxon>Pseudomonadota</taxon>
        <taxon>Betaproteobacteria</taxon>
        <taxon>Burkholderiales</taxon>
        <taxon>Oxalobacteraceae</taxon>
        <taxon>Undibacterium</taxon>
    </lineage>
</organism>
<evidence type="ECO:0000313" key="2">
    <source>
        <dbReference type="Proteomes" id="UP000637632"/>
    </source>
</evidence>
<reference evidence="1 2" key="1">
    <citation type="submission" date="2020-08" db="EMBL/GenBank/DDBJ databases">
        <title>Novel species isolated from subtropical streams in China.</title>
        <authorList>
            <person name="Lu H."/>
        </authorList>
    </citation>
    <scope>NUCLEOTIDE SEQUENCE [LARGE SCALE GENOMIC DNA]</scope>
    <source>
        <strain evidence="1 2">CCTCC AB 2015119</strain>
    </source>
</reference>
<keyword evidence="2" id="KW-1185">Reference proteome</keyword>
<evidence type="ECO:0000313" key="1">
    <source>
        <dbReference type="EMBL" id="MBC3811502.1"/>
    </source>
</evidence>
<gene>
    <name evidence="1" type="ORF">H8K26_08635</name>
</gene>